<dbReference type="Pfam" id="PF00069">
    <property type="entry name" value="Pkinase"/>
    <property type="match status" value="1"/>
</dbReference>
<dbReference type="EC" id="2.7.11.1" evidence="1"/>
<comment type="caution">
    <text evidence="12">The sequence shown here is derived from an EMBL/GenBank/DDBJ whole genome shotgun (WGS) entry which is preliminary data.</text>
</comment>
<keyword evidence="6" id="KW-0067">ATP-binding</keyword>
<dbReference type="InterPro" id="IPR005543">
    <property type="entry name" value="PASTA_dom"/>
</dbReference>
<dbReference type="RefSeq" id="WP_109094434.1">
    <property type="nucleotide sequence ID" value="NZ_QETB01000006.1"/>
</dbReference>
<evidence type="ECO:0000313" key="12">
    <source>
        <dbReference type="EMBL" id="PWF24538.1"/>
    </source>
</evidence>
<evidence type="ECO:0000256" key="9">
    <source>
        <dbReference type="SAM" id="Phobius"/>
    </source>
</evidence>
<organism evidence="12 13">
    <name type="scientific">Ancrocorticia populi</name>
    <dbReference type="NCBI Taxonomy" id="2175228"/>
    <lineage>
        <taxon>Bacteria</taxon>
        <taxon>Bacillati</taxon>
        <taxon>Actinomycetota</taxon>
        <taxon>Actinomycetes</taxon>
        <taxon>Actinomycetales</taxon>
        <taxon>Actinomycetaceae</taxon>
        <taxon>Ancrocorticia</taxon>
    </lineage>
</organism>
<dbReference type="SMART" id="SM00740">
    <property type="entry name" value="PASTA"/>
    <property type="match status" value="4"/>
</dbReference>
<dbReference type="PROSITE" id="PS51178">
    <property type="entry name" value="PASTA"/>
    <property type="match status" value="4"/>
</dbReference>
<dbReference type="PANTHER" id="PTHR43289">
    <property type="entry name" value="MITOGEN-ACTIVATED PROTEIN KINASE KINASE KINASE 20-RELATED"/>
    <property type="match status" value="1"/>
</dbReference>
<keyword evidence="9" id="KW-1133">Transmembrane helix</keyword>
<evidence type="ECO:0000259" key="11">
    <source>
        <dbReference type="PROSITE" id="PS51178"/>
    </source>
</evidence>
<dbReference type="GO" id="GO:0005524">
    <property type="term" value="F:ATP binding"/>
    <property type="evidence" value="ECO:0007669"/>
    <property type="project" value="UniProtKB-KW"/>
</dbReference>
<feature type="domain" description="PASTA" evidence="11">
    <location>
        <begin position="369"/>
        <end position="436"/>
    </location>
</feature>
<evidence type="ECO:0000256" key="3">
    <source>
        <dbReference type="ARBA" id="ARBA00022679"/>
    </source>
</evidence>
<dbReference type="Pfam" id="PF03793">
    <property type="entry name" value="PASTA"/>
    <property type="match status" value="4"/>
</dbReference>
<feature type="transmembrane region" description="Helical" evidence="9">
    <location>
        <begin position="347"/>
        <end position="367"/>
    </location>
</feature>
<evidence type="ECO:0000259" key="10">
    <source>
        <dbReference type="PROSITE" id="PS50011"/>
    </source>
</evidence>
<evidence type="ECO:0000256" key="4">
    <source>
        <dbReference type="ARBA" id="ARBA00022741"/>
    </source>
</evidence>
<feature type="domain" description="PASTA" evidence="11">
    <location>
        <begin position="570"/>
        <end position="633"/>
    </location>
</feature>
<evidence type="ECO:0000256" key="8">
    <source>
        <dbReference type="ARBA" id="ARBA00048679"/>
    </source>
</evidence>
<dbReference type="CDD" id="cd14014">
    <property type="entry name" value="STKc_PknB_like"/>
    <property type="match status" value="1"/>
</dbReference>
<feature type="domain" description="PASTA" evidence="11">
    <location>
        <begin position="504"/>
        <end position="569"/>
    </location>
</feature>
<comment type="catalytic activity">
    <reaction evidence="7">
        <text>L-threonyl-[protein] + ATP = O-phospho-L-threonyl-[protein] + ADP + H(+)</text>
        <dbReference type="Rhea" id="RHEA:46608"/>
        <dbReference type="Rhea" id="RHEA-COMP:11060"/>
        <dbReference type="Rhea" id="RHEA-COMP:11605"/>
        <dbReference type="ChEBI" id="CHEBI:15378"/>
        <dbReference type="ChEBI" id="CHEBI:30013"/>
        <dbReference type="ChEBI" id="CHEBI:30616"/>
        <dbReference type="ChEBI" id="CHEBI:61977"/>
        <dbReference type="ChEBI" id="CHEBI:456216"/>
        <dbReference type="EC" id="2.7.11.1"/>
    </reaction>
</comment>
<feature type="domain" description="Protein kinase" evidence="10">
    <location>
        <begin position="14"/>
        <end position="284"/>
    </location>
</feature>
<feature type="domain" description="PASTA" evidence="11">
    <location>
        <begin position="437"/>
        <end position="503"/>
    </location>
</feature>
<dbReference type="PROSITE" id="PS00108">
    <property type="entry name" value="PROTEIN_KINASE_ST"/>
    <property type="match status" value="1"/>
</dbReference>
<keyword evidence="9" id="KW-0812">Transmembrane</keyword>
<dbReference type="AlphaFoldDB" id="A0A2V1K2T6"/>
<dbReference type="EMBL" id="QETB01000006">
    <property type="protein sequence ID" value="PWF24538.1"/>
    <property type="molecule type" value="Genomic_DNA"/>
</dbReference>
<protein>
    <recommendedName>
        <fullName evidence="1">non-specific serine/threonine protein kinase</fullName>
        <ecNumber evidence="1">2.7.11.1</ecNumber>
    </recommendedName>
</protein>
<evidence type="ECO:0000256" key="6">
    <source>
        <dbReference type="ARBA" id="ARBA00022840"/>
    </source>
</evidence>
<dbReference type="Gene3D" id="1.10.510.10">
    <property type="entry name" value="Transferase(Phosphotransferase) domain 1"/>
    <property type="match status" value="1"/>
</dbReference>
<comment type="catalytic activity">
    <reaction evidence="8">
        <text>L-seryl-[protein] + ATP = O-phospho-L-seryl-[protein] + ADP + H(+)</text>
        <dbReference type="Rhea" id="RHEA:17989"/>
        <dbReference type="Rhea" id="RHEA-COMP:9863"/>
        <dbReference type="Rhea" id="RHEA-COMP:11604"/>
        <dbReference type="ChEBI" id="CHEBI:15378"/>
        <dbReference type="ChEBI" id="CHEBI:29999"/>
        <dbReference type="ChEBI" id="CHEBI:30616"/>
        <dbReference type="ChEBI" id="CHEBI:83421"/>
        <dbReference type="ChEBI" id="CHEBI:456216"/>
        <dbReference type="EC" id="2.7.11.1"/>
    </reaction>
</comment>
<dbReference type="InterPro" id="IPR011009">
    <property type="entry name" value="Kinase-like_dom_sf"/>
</dbReference>
<dbReference type="Proteomes" id="UP000245283">
    <property type="component" value="Unassembled WGS sequence"/>
</dbReference>
<dbReference type="SUPFAM" id="SSF56112">
    <property type="entry name" value="Protein kinase-like (PK-like)"/>
    <property type="match status" value="1"/>
</dbReference>
<evidence type="ECO:0000256" key="7">
    <source>
        <dbReference type="ARBA" id="ARBA00047899"/>
    </source>
</evidence>
<name>A0A2V1K2T6_9ACTO</name>
<keyword evidence="3" id="KW-0808">Transferase</keyword>
<dbReference type="InterPro" id="IPR008271">
    <property type="entry name" value="Ser/Thr_kinase_AS"/>
</dbReference>
<dbReference type="Gene3D" id="3.30.10.20">
    <property type="match status" value="4"/>
</dbReference>
<evidence type="ECO:0000256" key="2">
    <source>
        <dbReference type="ARBA" id="ARBA00022527"/>
    </source>
</evidence>
<keyword evidence="4" id="KW-0547">Nucleotide-binding</keyword>
<keyword evidence="5 12" id="KW-0418">Kinase</keyword>
<dbReference type="InterPro" id="IPR000719">
    <property type="entry name" value="Prot_kinase_dom"/>
</dbReference>
<evidence type="ECO:0000256" key="5">
    <source>
        <dbReference type="ARBA" id="ARBA00022777"/>
    </source>
</evidence>
<keyword evidence="2" id="KW-0723">Serine/threonine-protein kinase</keyword>
<keyword evidence="9" id="KW-0472">Membrane</keyword>
<dbReference type="CDD" id="cd06577">
    <property type="entry name" value="PASTA_pknB"/>
    <property type="match status" value="4"/>
</dbReference>
<accession>A0A2V1K2T6</accession>
<evidence type="ECO:0000256" key="1">
    <source>
        <dbReference type="ARBA" id="ARBA00012513"/>
    </source>
</evidence>
<dbReference type="SMART" id="SM00220">
    <property type="entry name" value="S_TKc"/>
    <property type="match status" value="1"/>
</dbReference>
<dbReference type="NCBIfam" id="NF033483">
    <property type="entry name" value="PknB_PASTA_kin"/>
    <property type="match status" value="1"/>
</dbReference>
<reference evidence="13" key="1">
    <citation type="submission" date="2018-05" db="EMBL/GenBank/DDBJ databases">
        <authorList>
            <person name="Li Y."/>
        </authorList>
    </citation>
    <scope>NUCLEOTIDE SEQUENCE [LARGE SCALE GENOMIC DNA]</scope>
    <source>
        <strain evidence="13">sk1b4</strain>
    </source>
</reference>
<evidence type="ECO:0000313" key="13">
    <source>
        <dbReference type="Proteomes" id="UP000245283"/>
    </source>
</evidence>
<proteinExistence type="predicted"/>
<sequence length="633" mass="67720">MKETLIGSVVDGRYLITERLAGGGMAVVYRARDKRLERDVAMKLMHPHLAEQPNFTERFNKEARAAARLSSPYAVSVFDQGVWGSQAYLIMELIPGPDVRSELTRLGSFSLRTALRITEDTLCALAAAHNAGLIHRDVKPENVMLAAPLAAPTVLEESEISAKVTDFGLARAVNAASAASSTAMGTVAYIAPEVITEGASDARSDLYSVGIMLYELLTGELPYQAETPIRTAYMHVNDPMPRVGEIAEWMPPAVDSFIATLTAKNPEDRPMDGSEALASLRALLPTVPPEAGIRRIPVIGKVPPSHQNATLIDTPELTTKTAPMNTARLNTEPAEQPSAPSRTKRRWIVPIIVLLIALTGAAAWYFLDGPGQRVTVPDVTGQTTAEAHDLLEAEGLTVNESEQYSDTVPTDHVISSNPSAGSRIHPDSDVSIAISLGIEQVKVPDATGKDLQAAEALLGESRLEMATEEAYSETVEEGVVISQDIDPDSTVDHSTTLTLTVSLGREPFEVPNVTEQSKDDAIAAIEDANLTAAVEEQYSDSVSEGVVISQSPEDGTLFKGDEVSITVSKGPEPIEVPDVTFESKDSAIETLEDAGFEVKVDELYGGILGVVRFQNPEGGSLTSPGTEITISVM</sequence>
<dbReference type="PANTHER" id="PTHR43289:SF34">
    <property type="entry name" value="SERINE_THREONINE-PROTEIN KINASE YBDM-RELATED"/>
    <property type="match status" value="1"/>
</dbReference>
<dbReference type="OrthoDB" id="9762169at2"/>
<keyword evidence="13" id="KW-1185">Reference proteome</keyword>
<dbReference type="GO" id="GO:0004674">
    <property type="term" value="F:protein serine/threonine kinase activity"/>
    <property type="evidence" value="ECO:0007669"/>
    <property type="project" value="UniProtKB-KW"/>
</dbReference>
<dbReference type="PROSITE" id="PS50011">
    <property type="entry name" value="PROTEIN_KINASE_DOM"/>
    <property type="match status" value="1"/>
</dbReference>
<gene>
    <name evidence="12" type="primary">pknB</name>
    <name evidence="12" type="ORF">DD236_10925</name>
</gene>
<dbReference type="Gene3D" id="3.30.200.20">
    <property type="entry name" value="Phosphorylase Kinase, domain 1"/>
    <property type="match status" value="1"/>
</dbReference>